<gene>
    <name evidence="1" type="ORF">DCAF_LOCUS14533</name>
</gene>
<protein>
    <submittedName>
        <fullName evidence="1">Uncharacterized protein</fullName>
    </submittedName>
</protein>
<dbReference type="Proteomes" id="UP001314170">
    <property type="component" value="Unassembled WGS sequence"/>
</dbReference>
<reference evidence="1 2" key="1">
    <citation type="submission" date="2024-01" db="EMBL/GenBank/DDBJ databases">
        <authorList>
            <person name="Waweru B."/>
        </authorList>
    </citation>
    <scope>NUCLEOTIDE SEQUENCE [LARGE SCALE GENOMIC DNA]</scope>
</reference>
<dbReference type="EMBL" id="CAWUPB010001158">
    <property type="protein sequence ID" value="CAK7339480.1"/>
    <property type="molecule type" value="Genomic_DNA"/>
</dbReference>
<proteinExistence type="predicted"/>
<keyword evidence="2" id="KW-1185">Reference proteome</keyword>
<accession>A0AAV1RS06</accession>
<evidence type="ECO:0000313" key="2">
    <source>
        <dbReference type="Proteomes" id="UP001314170"/>
    </source>
</evidence>
<dbReference type="AlphaFoldDB" id="A0AAV1RS06"/>
<sequence>MVVKESSRTTKNVVPFGSNFAGRGSCNGDCQPRLYLQLEHCWPLMPAAVSGYEDTEGEILRKMEEQVPGAMGTSASLALRLGQTYGFANISKDLGDIVLTTTLVAEETCNQFSTHANN</sequence>
<comment type="caution">
    <text evidence="1">The sequence shown here is derived from an EMBL/GenBank/DDBJ whole genome shotgun (WGS) entry which is preliminary data.</text>
</comment>
<organism evidence="1 2">
    <name type="scientific">Dovyalis caffra</name>
    <dbReference type="NCBI Taxonomy" id="77055"/>
    <lineage>
        <taxon>Eukaryota</taxon>
        <taxon>Viridiplantae</taxon>
        <taxon>Streptophyta</taxon>
        <taxon>Embryophyta</taxon>
        <taxon>Tracheophyta</taxon>
        <taxon>Spermatophyta</taxon>
        <taxon>Magnoliopsida</taxon>
        <taxon>eudicotyledons</taxon>
        <taxon>Gunneridae</taxon>
        <taxon>Pentapetalae</taxon>
        <taxon>rosids</taxon>
        <taxon>fabids</taxon>
        <taxon>Malpighiales</taxon>
        <taxon>Salicaceae</taxon>
        <taxon>Flacourtieae</taxon>
        <taxon>Dovyalis</taxon>
    </lineage>
</organism>
<evidence type="ECO:0000313" key="1">
    <source>
        <dbReference type="EMBL" id="CAK7339480.1"/>
    </source>
</evidence>
<name>A0AAV1RS06_9ROSI</name>